<name>A0A0H2RZU3_9AGAM</name>
<evidence type="ECO:0000313" key="2">
    <source>
        <dbReference type="Proteomes" id="UP000053477"/>
    </source>
</evidence>
<reference evidence="1 2" key="1">
    <citation type="submission" date="2015-04" db="EMBL/GenBank/DDBJ databases">
        <title>Complete genome sequence of Schizopora paradoxa KUC8140, a cosmopolitan wood degrader in East Asia.</title>
        <authorList>
            <consortium name="DOE Joint Genome Institute"/>
            <person name="Min B."/>
            <person name="Park H."/>
            <person name="Jang Y."/>
            <person name="Kim J.-J."/>
            <person name="Kim K.H."/>
            <person name="Pangilinan J."/>
            <person name="Lipzen A."/>
            <person name="Riley R."/>
            <person name="Grigoriev I.V."/>
            <person name="Spatafora J.W."/>
            <person name="Choi I.-G."/>
        </authorList>
    </citation>
    <scope>NUCLEOTIDE SEQUENCE [LARGE SCALE GENOMIC DNA]</scope>
    <source>
        <strain evidence="1 2">KUC8140</strain>
    </source>
</reference>
<dbReference type="AlphaFoldDB" id="A0A0H2RZU3"/>
<protein>
    <submittedName>
        <fullName evidence="1">Uncharacterized protein</fullName>
    </submittedName>
</protein>
<keyword evidence="2" id="KW-1185">Reference proteome</keyword>
<accession>A0A0H2RZU3</accession>
<organism evidence="1 2">
    <name type="scientific">Schizopora paradoxa</name>
    <dbReference type="NCBI Taxonomy" id="27342"/>
    <lineage>
        <taxon>Eukaryota</taxon>
        <taxon>Fungi</taxon>
        <taxon>Dikarya</taxon>
        <taxon>Basidiomycota</taxon>
        <taxon>Agaricomycotina</taxon>
        <taxon>Agaricomycetes</taxon>
        <taxon>Hymenochaetales</taxon>
        <taxon>Schizoporaceae</taxon>
        <taxon>Schizopora</taxon>
    </lineage>
</organism>
<gene>
    <name evidence="1" type="ORF">SCHPADRAFT_525768</name>
</gene>
<proteinExistence type="predicted"/>
<dbReference type="Proteomes" id="UP000053477">
    <property type="component" value="Unassembled WGS sequence"/>
</dbReference>
<evidence type="ECO:0000313" key="1">
    <source>
        <dbReference type="EMBL" id="KLO10296.1"/>
    </source>
</evidence>
<sequence>MKQIDVVRHQTTSLSPLAESTLFTSSCSRDLSPSVANFRIRLQIPSRHTYGSKGAPWPSFSVPPSYLQSYTFHPERRQLFVVDARYRTSPPYLCTVLLGPLRVSWTVSGSIPRMTRRQLVLRRELTSDCGLQAEDTNAQSTWKATARSFDTRRGSSRLLASVPGLHFSFRLVSSLAGYPDDERMDRARINRHAILLRWMALLQL</sequence>
<dbReference type="EMBL" id="KQ086030">
    <property type="protein sequence ID" value="KLO10296.1"/>
    <property type="molecule type" value="Genomic_DNA"/>
</dbReference>
<dbReference type="InParanoid" id="A0A0H2RZU3"/>